<accession>A0A081C9M5</accession>
<keyword evidence="5" id="KW-0862">Zinc</keyword>
<dbReference type="InterPro" id="IPR032466">
    <property type="entry name" value="Metal_Hydrolase"/>
</dbReference>
<dbReference type="SUPFAM" id="SSF51556">
    <property type="entry name" value="Metallo-dependent hydrolases"/>
    <property type="match status" value="1"/>
</dbReference>
<name>A0A081C9M5_VECG1</name>
<sequence length="353" mass="39603">MSLTSFIQAMPKVELHVHLEGATRPETLLTLARRNHVKLPSDTVEGIRQWYAFTDFSHFIEVYLALCQCICTPEDIEVLTREFLQGQAAQHILYSEVTYTAFTHFRQHQLPFEEQLQAINRARHWAEQELGVSMGIVLDISRDVSPDEGMIIADWAIRGMGNGIVAFGLGGPEIGHPPEKFQAAFDRVRAAGLPSVPHAGEIAGPESMWGALRALHADRIGHGVRCLEDPELVAELRARQIPLEVCPTSNVCLKVAPDIASHPLPHLLDEGLYVTINSDDPPMFNTTLTEEYCTIAETFSFDIEHLQQFVLNAVNVSFLPEDQRISLECTVKQEFIRLKEEHHIHSTLTQTDS</sequence>
<protein>
    <submittedName>
        <fullName evidence="7">Adenosine deaminase</fullName>
    </submittedName>
</protein>
<dbReference type="Gene3D" id="3.20.20.140">
    <property type="entry name" value="Metal-dependent hydrolases"/>
    <property type="match status" value="1"/>
</dbReference>
<evidence type="ECO:0000256" key="5">
    <source>
        <dbReference type="ARBA" id="ARBA00022833"/>
    </source>
</evidence>
<evidence type="ECO:0000256" key="1">
    <source>
        <dbReference type="ARBA" id="ARBA00001947"/>
    </source>
</evidence>
<dbReference type="HOGENOM" id="CLU_039228_7_1_0"/>
<dbReference type="PANTHER" id="PTHR43114">
    <property type="entry name" value="ADENINE DEAMINASE"/>
    <property type="match status" value="1"/>
</dbReference>
<keyword evidence="8" id="KW-1185">Reference proteome</keyword>
<dbReference type="STRING" id="1499967.U27_01180"/>
<evidence type="ECO:0000313" key="7">
    <source>
        <dbReference type="EMBL" id="GAK61280.1"/>
    </source>
</evidence>
<evidence type="ECO:0000256" key="3">
    <source>
        <dbReference type="ARBA" id="ARBA00022723"/>
    </source>
</evidence>
<evidence type="ECO:0000259" key="6">
    <source>
        <dbReference type="Pfam" id="PF00962"/>
    </source>
</evidence>
<dbReference type="PANTHER" id="PTHR43114:SF6">
    <property type="entry name" value="ADENINE DEAMINASE"/>
    <property type="match status" value="1"/>
</dbReference>
<dbReference type="GO" id="GO:0019239">
    <property type="term" value="F:deaminase activity"/>
    <property type="evidence" value="ECO:0007669"/>
    <property type="project" value="InterPro"/>
</dbReference>
<gene>
    <name evidence="7" type="ORF">U27_01180</name>
</gene>
<proteinExistence type="inferred from homology"/>
<dbReference type="AlphaFoldDB" id="A0A081C9M5"/>
<dbReference type="eggNOG" id="COG1816">
    <property type="taxonomic scope" value="Bacteria"/>
</dbReference>
<feature type="domain" description="Adenosine deaminase" evidence="6">
    <location>
        <begin position="11"/>
        <end position="330"/>
    </location>
</feature>
<dbReference type="Proteomes" id="UP000030661">
    <property type="component" value="Unassembled WGS sequence"/>
</dbReference>
<dbReference type="NCBIfam" id="TIGR01430">
    <property type="entry name" value="aden_deam"/>
    <property type="match status" value="1"/>
</dbReference>
<evidence type="ECO:0000256" key="4">
    <source>
        <dbReference type="ARBA" id="ARBA00022801"/>
    </source>
</evidence>
<dbReference type="InterPro" id="IPR001365">
    <property type="entry name" value="A_deaminase_dom"/>
</dbReference>
<comment type="cofactor">
    <cofactor evidence="1">
        <name>Zn(2+)</name>
        <dbReference type="ChEBI" id="CHEBI:29105"/>
    </cofactor>
</comment>
<keyword evidence="4" id="KW-0378">Hydrolase</keyword>
<comment type="similarity">
    <text evidence="2">Belongs to the metallo-dependent hydrolases superfamily. Adenosine and AMP deaminases family.</text>
</comment>
<keyword evidence="3" id="KW-0479">Metal-binding</keyword>
<dbReference type="Pfam" id="PF00962">
    <property type="entry name" value="A_deaminase"/>
    <property type="match status" value="1"/>
</dbReference>
<evidence type="ECO:0000256" key="2">
    <source>
        <dbReference type="ARBA" id="ARBA00006676"/>
    </source>
</evidence>
<dbReference type="GO" id="GO:0046872">
    <property type="term" value="F:metal ion binding"/>
    <property type="evidence" value="ECO:0007669"/>
    <property type="project" value="UniProtKB-KW"/>
</dbReference>
<dbReference type="CDD" id="cd01320">
    <property type="entry name" value="ADA"/>
    <property type="match status" value="1"/>
</dbReference>
<reference evidence="7 8" key="1">
    <citation type="journal article" date="2015" name="PeerJ">
        <title>First genomic representation of candidate bacterial phylum KSB3 points to enhanced environmental sensing as a trigger of wastewater bulking.</title>
        <authorList>
            <person name="Sekiguchi Y."/>
            <person name="Ohashi A."/>
            <person name="Parks D.H."/>
            <person name="Yamauchi T."/>
            <person name="Tyson G.W."/>
            <person name="Hugenholtz P."/>
        </authorList>
    </citation>
    <scope>NUCLEOTIDE SEQUENCE [LARGE SCALE GENOMIC DNA]</scope>
</reference>
<dbReference type="InterPro" id="IPR006330">
    <property type="entry name" value="Ado/ade_deaminase"/>
</dbReference>
<dbReference type="GO" id="GO:0016814">
    <property type="term" value="F:hydrolase activity, acting on carbon-nitrogen (but not peptide) bonds, in cyclic amidines"/>
    <property type="evidence" value="ECO:0007669"/>
    <property type="project" value="UniProtKB-ARBA"/>
</dbReference>
<dbReference type="EMBL" id="DF820478">
    <property type="protein sequence ID" value="GAK61280.1"/>
    <property type="molecule type" value="Genomic_DNA"/>
</dbReference>
<organism evidence="7 8">
    <name type="scientific">Vecturithrix granuli</name>
    <dbReference type="NCBI Taxonomy" id="1499967"/>
    <lineage>
        <taxon>Bacteria</taxon>
        <taxon>Candidatus Moduliflexota</taxon>
        <taxon>Candidatus Vecturitrichia</taxon>
        <taxon>Candidatus Vecturitrichales</taxon>
        <taxon>Candidatus Vecturitrichaceae</taxon>
        <taxon>Candidatus Vecturithrix</taxon>
    </lineage>
</organism>
<evidence type="ECO:0000313" key="8">
    <source>
        <dbReference type="Proteomes" id="UP000030661"/>
    </source>
</evidence>